<dbReference type="InterPro" id="IPR016181">
    <property type="entry name" value="Acyl_CoA_acyltransferase"/>
</dbReference>
<name>A0A199XU32_9FLAO</name>
<dbReference type="Gene3D" id="3.40.630.30">
    <property type="match status" value="1"/>
</dbReference>
<dbReference type="EMBL" id="JMTM01000017">
    <property type="protein sequence ID" value="OAZ04746.1"/>
    <property type="molecule type" value="Genomic_DNA"/>
</dbReference>
<dbReference type="GO" id="GO:0016747">
    <property type="term" value="F:acyltransferase activity, transferring groups other than amino-acyl groups"/>
    <property type="evidence" value="ECO:0007669"/>
    <property type="project" value="InterPro"/>
</dbReference>
<dbReference type="Pfam" id="PF00583">
    <property type="entry name" value="Acetyltransf_1"/>
    <property type="match status" value="1"/>
</dbReference>
<dbReference type="SUPFAM" id="SSF55729">
    <property type="entry name" value="Acyl-CoA N-acyltransferases (Nat)"/>
    <property type="match status" value="1"/>
</dbReference>
<comment type="caution">
    <text evidence="2">The sequence shown here is derived from an EMBL/GenBank/DDBJ whole genome shotgun (WGS) entry which is preliminary data.</text>
</comment>
<dbReference type="PATRIC" id="fig|29536.5.peg.618"/>
<dbReference type="RefSeq" id="WP_064714467.1">
    <property type="nucleotide sequence ID" value="NZ_JMTM01000017.1"/>
</dbReference>
<protein>
    <submittedName>
        <fullName evidence="2">Acetyltransferase (GNAT) family protein</fullName>
    </submittedName>
</protein>
<gene>
    <name evidence="2" type="ORF">FLB_05940</name>
</gene>
<feature type="domain" description="N-acetyltransferase" evidence="1">
    <location>
        <begin position="9"/>
        <end position="207"/>
    </location>
</feature>
<proteinExistence type="predicted"/>
<organism evidence="2 3">
    <name type="scientific">Flavobacterium succinicans</name>
    <dbReference type="NCBI Taxonomy" id="29536"/>
    <lineage>
        <taxon>Bacteria</taxon>
        <taxon>Pseudomonadati</taxon>
        <taxon>Bacteroidota</taxon>
        <taxon>Flavobacteriia</taxon>
        <taxon>Flavobacteriales</taxon>
        <taxon>Flavobacteriaceae</taxon>
        <taxon>Flavobacterium</taxon>
    </lineage>
</organism>
<dbReference type="InterPro" id="IPR000182">
    <property type="entry name" value="GNAT_dom"/>
</dbReference>
<dbReference type="PROSITE" id="PS51186">
    <property type="entry name" value="GNAT"/>
    <property type="match status" value="1"/>
</dbReference>
<evidence type="ECO:0000313" key="3">
    <source>
        <dbReference type="Proteomes" id="UP000093807"/>
    </source>
</evidence>
<dbReference type="OrthoDB" id="9811121at2"/>
<keyword evidence="3" id="KW-1185">Reference proteome</keyword>
<accession>A0A199XU32</accession>
<dbReference type="AlphaFoldDB" id="A0A199XU32"/>
<reference evidence="2 3" key="1">
    <citation type="submission" date="2016-06" db="EMBL/GenBank/DDBJ databases">
        <title>Draft genome sequence of Flavobacterium succinicans strain DD5b.</title>
        <authorList>
            <person name="Poehlein A."/>
            <person name="Daniel R."/>
            <person name="Simeonova D.D."/>
        </authorList>
    </citation>
    <scope>NUCLEOTIDE SEQUENCE [LARGE SCALE GENOMIC DNA]</scope>
    <source>
        <strain evidence="2 3">DD5b</strain>
    </source>
</reference>
<dbReference type="Proteomes" id="UP000093807">
    <property type="component" value="Unassembled WGS sequence"/>
</dbReference>
<evidence type="ECO:0000313" key="2">
    <source>
        <dbReference type="EMBL" id="OAZ04746.1"/>
    </source>
</evidence>
<keyword evidence="2" id="KW-0808">Transferase</keyword>
<sequence length="216" mass="24603">MKKEILGKYILQTATPEYAKQEAELQKIVFPTLSAEELMTEEQYLRHMEIFPEGQMIVLDGDRVIAATTTLQQNYHKGHHTFLEISDNLWLGTHDPKADWLYGLDVSVHPDYQGKGIGKQIYNARQEVAKELGCLGQMTAGMPIGFDKVKDQMTIAEYCDKLIKGEIIDPTVTAQTKCGFILVEPLFDYLDDPRSGNCSVLMYWPLDPRTKLSEYH</sequence>
<dbReference type="CDD" id="cd04301">
    <property type="entry name" value="NAT_SF"/>
    <property type="match status" value="1"/>
</dbReference>
<evidence type="ECO:0000259" key="1">
    <source>
        <dbReference type="PROSITE" id="PS51186"/>
    </source>
</evidence>